<evidence type="ECO:0000256" key="4">
    <source>
        <dbReference type="ARBA" id="ARBA00023242"/>
    </source>
</evidence>
<evidence type="ECO:0000313" key="7">
    <source>
        <dbReference type="EMBL" id="RVX00673.1"/>
    </source>
</evidence>
<dbReference type="Gene3D" id="1.10.10.60">
    <property type="entry name" value="Homeodomain-like"/>
    <property type="match status" value="1"/>
</dbReference>
<comment type="subcellular location">
    <subcellularLocation>
        <location evidence="1">Nucleus</location>
    </subcellularLocation>
</comment>
<dbReference type="EMBL" id="QGNW01000080">
    <property type="protein sequence ID" value="RVX00673.1"/>
    <property type="molecule type" value="Genomic_DNA"/>
</dbReference>
<proteinExistence type="predicted"/>
<evidence type="ECO:0000313" key="8">
    <source>
        <dbReference type="Proteomes" id="UP000288805"/>
    </source>
</evidence>
<dbReference type="GO" id="GO:0003700">
    <property type="term" value="F:DNA-binding transcription factor activity"/>
    <property type="evidence" value="ECO:0007669"/>
    <property type="project" value="InterPro"/>
</dbReference>
<dbReference type="Proteomes" id="UP000288805">
    <property type="component" value="Unassembled WGS sequence"/>
</dbReference>
<protein>
    <submittedName>
        <fullName evidence="7">Myb family transcription factor PHL7</fullName>
    </submittedName>
</protein>
<name>A0A438IVA0_VITVI</name>
<comment type="caution">
    <text evidence="7">The sequence shown here is derived from an EMBL/GenBank/DDBJ whole genome shotgun (WGS) entry which is preliminary data.</text>
</comment>
<dbReference type="InterPro" id="IPR046955">
    <property type="entry name" value="PHR1-like"/>
</dbReference>
<dbReference type="Pfam" id="PF14379">
    <property type="entry name" value="Myb_CC_LHEQLE"/>
    <property type="match status" value="2"/>
</dbReference>
<dbReference type="PANTHER" id="PTHR31499:SF79">
    <property type="entry name" value="HTH MYB-TYPE DOMAIN-CONTAINING PROTEIN"/>
    <property type="match status" value="1"/>
</dbReference>
<dbReference type="InterPro" id="IPR006447">
    <property type="entry name" value="Myb_dom_plants"/>
</dbReference>
<dbReference type="NCBIfam" id="TIGR01557">
    <property type="entry name" value="myb_SHAQKYF"/>
    <property type="match status" value="1"/>
</dbReference>
<accession>A0A438IVA0</accession>
<dbReference type="AlphaFoldDB" id="A0A438IVA0"/>
<dbReference type="InterPro" id="IPR009057">
    <property type="entry name" value="Homeodomain-like_sf"/>
</dbReference>
<evidence type="ECO:0000259" key="6">
    <source>
        <dbReference type="Pfam" id="PF14379"/>
    </source>
</evidence>
<evidence type="ECO:0000256" key="2">
    <source>
        <dbReference type="ARBA" id="ARBA00023015"/>
    </source>
</evidence>
<evidence type="ECO:0000256" key="1">
    <source>
        <dbReference type="ARBA" id="ARBA00004123"/>
    </source>
</evidence>
<dbReference type="InterPro" id="IPR025756">
    <property type="entry name" value="Myb_CC_LHEQLE"/>
</dbReference>
<dbReference type="SUPFAM" id="SSF46689">
    <property type="entry name" value="Homeodomain-like"/>
    <property type="match status" value="1"/>
</dbReference>
<keyword evidence="2" id="KW-0805">Transcription regulation</keyword>
<sequence>MVLVKCVDKISLWWGWGGGGVFVLGEKRRGWFIGLELALKFSMGKSTSYLKDKFRREGKTVGRATPKGVLRVMGVPGLTIYHVKSHLQKYRLAKYLPESPADGSKDERKDLETVALAWILPREGVQINEALRLQMEVQKRLHEQLEVCFAVSGWEGAETSNGQIRIYTHTHKKKKKKKKIKRCKRQLQMRIEAQGKYLQKIIEEQQKLGGALKASEAVPLVDDKQNPSQSKPLPDASIGSSSPRKKQKVDDGMTHDCNPPLDPPKPDHGCNPPLNPPKPDPKHGFIDRWDRDMYGNDGVFGFNLEIEFKEQEDGGSEQRAAPLELEPMCGSK</sequence>
<dbReference type="GO" id="GO:0003677">
    <property type="term" value="F:DNA binding"/>
    <property type="evidence" value="ECO:0007669"/>
    <property type="project" value="InterPro"/>
</dbReference>
<feature type="region of interest" description="Disordered" evidence="5">
    <location>
        <begin position="220"/>
        <end position="290"/>
    </location>
</feature>
<feature type="compositionally biased region" description="Basic and acidic residues" evidence="5">
    <location>
        <begin position="279"/>
        <end position="290"/>
    </location>
</feature>
<feature type="domain" description="MYB-CC type transcription factor LHEQLE-containing" evidence="6">
    <location>
        <begin position="125"/>
        <end position="147"/>
    </location>
</feature>
<evidence type="ECO:0000256" key="5">
    <source>
        <dbReference type="SAM" id="MobiDB-lite"/>
    </source>
</evidence>
<reference evidence="7 8" key="1">
    <citation type="journal article" date="2018" name="PLoS Genet.">
        <title>Population sequencing reveals clonal diversity and ancestral inbreeding in the grapevine cultivar Chardonnay.</title>
        <authorList>
            <person name="Roach M.J."/>
            <person name="Johnson D.L."/>
            <person name="Bohlmann J."/>
            <person name="van Vuuren H.J."/>
            <person name="Jones S.J."/>
            <person name="Pretorius I.S."/>
            <person name="Schmidt S.A."/>
            <person name="Borneman A.R."/>
        </authorList>
    </citation>
    <scope>NUCLEOTIDE SEQUENCE [LARGE SCALE GENOMIC DNA]</scope>
    <source>
        <strain evidence="8">cv. Chardonnay</strain>
        <tissue evidence="7">Leaf</tissue>
    </source>
</reference>
<gene>
    <name evidence="7" type="primary">PHL7_0</name>
    <name evidence="7" type="ORF">CK203_030394</name>
</gene>
<feature type="domain" description="MYB-CC type transcription factor LHEQLE-containing" evidence="6">
    <location>
        <begin position="184"/>
        <end position="207"/>
    </location>
</feature>
<organism evidence="7 8">
    <name type="scientific">Vitis vinifera</name>
    <name type="common">Grape</name>
    <dbReference type="NCBI Taxonomy" id="29760"/>
    <lineage>
        <taxon>Eukaryota</taxon>
        <taxon>Viridiplantae</taxon>
        <taxon>Streptophyta</taxon>
        <taxon>Embryophyta</taxon>
        <taxon>Tracheophyta</taxon>
        <taxon>Spermatophyta</taxon>
        <taxon>Magnoliopsida</taxon>
        <taxon>eudicotyledons</taxon>
        <taxon>Gunneridae</taxon>
        <taxon>Pentapetalae</taxon>
        <taxon>rosids</taxon>
        <taxon>Vitales</taxon>
        <taxon>Vitaceae</taxon>
        <taxon>Viteae</taxon>
        <taxon>Vitis</taxon>
    </lineage>
</organism>
<dbReference type="PANTHER" id="PTHR31499">
    <property type="entry name" value="MYB FAMILY TRANSCRIPTION FACTOR PHL11"/>
    <property type="match status" value="1"/>
</dbReference>
<dbReference type="GO" id="GO:0005634">
    <property type="term" value="C:nucleus"/>
    <property type="evidence" value="ECO:0007669"/>
    <property type="project" value="UniProtKB-SubCell"/>
</dbReference>
<keyword evidence="3" id="KW-0804">Transcription</keyword>
<feature type="region of interest" description="Disordered" evidence="5">
    <location>
        <begin position="309"/>
        <end position="332"/>
    </location>
</feature>
<keyword evidence="4" id="KW-0539">Nucleus</keyword>
<evidence type="ECO:0000256" key="3">
    <source>
        <dbReference type="ARBA" id="ARBA00023163"/>
    </source>
</evidence>